<evidence type="ECO:0000256" key="1">
    <source>
        <dbReference type="ARBA" id="ARBA00022801"/>
    </source>
</evidence>
<dbReference type="InterPro" id="IPR036514">
    <property type="entry name" value="SGNH_hydro_sf"/>
</dbReference>
<dbReference type="EMBL" id="CP063304">
    <property type="protein sequence ID" value="QOV18637.1"/>
    <property type="molecule type" value="Genomic_DNA"/>
</dbReference>
<feature type="domain" description="Sialate O-acetylesterase" evidence="2">
    <location>
        <begin position="121"/>
        <end position="345"/>
    </location>
</feature>
<dbReference type="InterPro" id="IPR052940">
    <property type="entry name" value="Carb_Esterase_6"/>
</dbReference>
<organism evidence="3 4">
    <name type="scientific">Blautia liquoris</name>
    <dbReference type="NCBI Taxonomy" id="2779518"/>
    <lineage>
        <taxon>Bacteria</taxon>
        <taxon>Bacillati</taxon>
        <taxon>Bacillota</taxon>
        <taxon>Clostridia</taxon>
        <taxon>Lachnospirales</taxon>
        <taxon>Lachnospiraceae</taxon>
        <taxon>Blautia</taxon>
    </lineage>
</organism>
<sequence>MHGVTILAGPSDWEILQQEKGYAQITLKGTYKVHSAALEVGVQSAMPVIRVIKEEDNMAVIPWSAANKVTKKEYFTGEFETTLIIPSGGLYRIETGLETRSVQSDLSWMFRGDCVLHVGVGNLFIIAGQSNSAGYSRDYCMDPPDVSVHLFRNRDQWDLASHPMNESTDAGSIANEEMGIPGVSPYLSFGKCYAAYTHMPVGLIQTALGGSSIRRWRPNEGDLYQNMLGKIHKTKGRYAGILWYQGCSDTDPESAPFYYEHFKDFVQSVREELGYKIHFFTMQLNRQINGSYDRGWGLVREAQKRAAREIEGVTTLSTTNLNLSDEIHNSAQANVVLGEKLAKQCSNVLNGTEEYESPTLKNVEFTDMEEKKVLGIRGIWLKLSFAHVKTCFLLYSRRGNESGFTLEDEEGEIEIKSIRANREDRNHIYLELGRMVNGEAYLSFAWKADPVRFPVVDEVTYLPPLSFYKNKITIS</sequence>
<dbReference type="GO" id="GO:0016787">
    <property type="term" value="F:hydrolase activity"/>
    <property type="evidence" value="ECO:0007669"/>
    <property type="project" value="UniProtKB-KW"/>
</dbReference>
<evidence type="ECO:0000259" key="2">
    <source>
        <dbReference type="Pfam" id="PF03629"/>
    </source>
</evidence>
<evidence type="ECO:0000313" key="4">
    <source>
        <dbReference type="Proteomes" id="UP000593601"/>
    </source>
</evidence>
<dbReference type="InterPro" id="IPR005181">
    <property type="entry name" value="SASA"/>
</dbReference>
<reference evidence="3 4" key="1">
    <citation type="submission" date="2020-10" db="EMBL/GenBank/DDBJ databases">
        <title>Blautia liquoris sp.nov., isolated from the mud in a fermentation cellar used for the production of Chinese strong-flavoured liquor.</title>
        <authorList>
            <person name="Lu L."/>
        </authorList>
    </citation>
    <scope>NUCLEOTIDE SEQUENCE [LARGE SCALE GENOMIC DNA]</scope>
    <source>
        <strain evidence="3 4">LZLJ-3</strain>
    </source>
</reference>
<proteinExistence type="predicted"/>
<evidence type="ECO:0000313" key="3">
    <source>
        <dbReference type="EMBL" id="QOV18637.1"/>
    </source>
</evidence>
<keyword evidence="4" id="KW-1185">Reference proteome</keyword>
<dbReference type="Pfam" id="PF03629">
    <property type="entry name" value="SASA"/>
    <property type="match status" value="1"/>
</dbReference>
<gene>
    <name evidence="3" type="ORF">INP51_11560</name>
</gene>
<protein>
    <submittedName>
        <fullName evidence="3">Sialate O-acetylesterase</fullName>
    </submittedName>
</protein>
<keyword evidence="1" id="KW-0378">Hydrolase</keyword>
<dbReference type="Proteomes" id="UP000593601">
    <property type="component" value="Chromosome"/>
</dbReference>
<dbReference type="PANTHER" id="PTHR31988">
    <property type="entry name" value="ESTERASE, PUTATIVE (DUF303)-RELATED"/>
    <property type="match status" value="1"/>
</dbReference>
<dbReference type="SUPFAM" id="SSF52266">
    <property type="entry name" value="SGNH hydrolase"/>
    <property type="match status" value="1"/>
</dbReference>
<dbReference type="Gene3D" id="3.40.50.1110">
    <property type="entry name" value="SGNH hydrolase"/>
    <property type="match status" value="1"/>
</dbReference>
<dbReference type="AlphaFoldDB" id="A0A7M2RGD9"/>
<name>A0A7M2RGD9_9FIRM</name>
<dbReference type="RefSeq" id="WP_193734999.1">
    <property type="nucleotide sequence ID" value="NZ_CP063304.1"/>
</dbReference>
<dbReference type="KEGG" id="bliq:INP51_11560"/>
<dbReference type="PANTHER" id="PTHR31988:SF19">
    <property type="entry name" value="9-O-ACETYL-N-ACETYLNEURAMINIC ACID DEACETYLASE-RELATED"/>
    <property type="match status" value="1"/>
</dbReference>
<accession>A0A7M2RGD9</accession>